<reference evidence="1 2" key="1">
    <citation type="submission" date="2016-12" db="EMBL/GenBank/DDBJ databases">
        <authorList>
            <person name="Song W.-J."/>
            <person name="Kurnit D.M."/>
        </authorList>
    </citation>
    <scope>NUCLEOTIDE SEQUENCE [LARGE SCALE GENOMIC DNA]</scope>
    <source>
        <strain evidence="1 2">CGMCC 1.10808</strain>
    </source>
</reference>
<keyword evidence="2" id="KW-1185">Reference proteome</keyword>
<proteinExistence type="predicted"/>
<evidence type="ECO:0008006" key="3">
    <source>
        <dbReference type="Google" id="ProtNLM"/>
    </source>
</evidence>
<dbReference type="OrthoDB" id="9778801at2"/>
<dbReference type="InterPro" id="IPR010775">
    <property type="entry name" value="DUF1365"/>
</dbReference>
<organism evidence="1 2">
    <name type="scientific">Oceanicella actignis</name>
    <dbReference type="NCBI Taxonomy" id="1189325"/>
    <lineage>
        <taxon>Bacteria</taxon>
        <taxon>Pseudomonadati</taxon>
        <taxon>Pseudomonadota</taxon>
        <taxon>Alphaproteobacteria</taxon>
        <taxon>Rhodobacterales</taxon>
        <taxon>Paracoccaceae</taxon>
        <taxon>Oceanicella</taxon>
    </lineage>
</organism>
<gene>
    <name evidence="1" type="ORF">SAMN05216200_11090</name>
</gene>
<dbReference type="RefSeq" id="WP_072748160.1">
    <property type="nucleotide sequence ID" value="NZ_FOHL01000001.1"/>
</dbReference>
<protein>
    <recommendedName>
        <fullName evidence="3">Cyclopropane-fatty-acyl-phospholipid synthase</fullName>
    </recommendedName>
</protein>
<dbReference type="Proteomes" id="UP000184066">
    <property type="component" value="Unassembled WGS sequence"/>
</dbReference>
<dbReference type="AlphaFoldDB" id="A0A1M7TVF1"/>
<dbReference type="PANTHER" id="PTHR33973">
    <property type="entry name" value="OS07G0153300 PROTEIN"/>
    <property type="match status" value="1"/>
</dbReference>
<dbReference type="STRING" id="1189325.SAMN04488119_101510"/>
<evidence type="ECO:0000313" key="1">
    <source>
        <dbReference type="EMBL" id="SHN74678.1"/>
    </source>
</evidence>
<evidence type="ECO:0000313" key="2">
    <source>
        <dbReference type="Proteomes" id="UP000184066"/>
    </source>
</evidence>
<dbReference type="EMBL" id="FRDL01000010">
    <property type="protein sequence ID" value="SHN74678.1"/>
    <property type="molecule type" value="Genomic_DNA"/>
</dbReference>
<dbReference type="PANTHER" id="PTHR33973:SF4">
    <property type="entry name" value="OS07G0153300 PROTEIN"/>
    <property type="match status" value="1"/>
</dbReference>
<sequence>MIARASGNAPPNAPPARLPLRLAGATTHLRRGSVRHRLTHRAEMVLIDPESPMPPPFPLRRNRFGLLSVSDRDHGGPPGRGRGAAWARQTLEARGVTADRLALLTTPRFLWWGFNPVSFWLAWRDEALVAVIAEVTNTWGQRHAYVCRHEDGRPITPDDRLTAAKIFHVSPFQDVAGDYAFRFDFDFGARALDIRIVHRNGPEGVAASLAGPLMPLGRRALAGMMLRHPFGPLRTLALIHWHALRLALKGARWRERPAPPASETSP</sequence>
<accession>A0A1M7TVF1</accession>
<name>A0A1M7TVF1_9RHOB</name>
<dbReference type="Pfam" id="PF07103">
    <property type="entry name" value="DUF1365"/>
    <property type="match status" value="1"/>
</dbReference>